<evidence type="ECO:0000313" key="2">
    <source>
        <dbReference type="EMBL" id="EFG03710.2"/>
    </source>
</evidence>
<geneLocation type="plasmid" evidence="2 3">
    <name>pSCL4</name>
</geneLocation>
<accession>D5SIG7</accession>
<reference evidence="2 3" key="1">
    <citation type="journal article" date="2010" name="Genome Biol. Evol.">
        <title>The sequence of a 1.8-mb bacterial linear plasmid reveals a rich evolutionary reservoir of secondary metabolic pathways.</title>
        <authorList>
            <person name="Medema M.H."/>
            <person name="Trefzer A."/>
            <person name="Kovalchuk A."/>
            <person name="van den Berg M."/>
            <person name="Mueller U."/>
            <person name="Heijne W."/>
            <person name="Wu L."/>
            <person name="Alam M.T."/>
            <person name="Ronning C.M."/>
            <person name="Nierman W.C."/>
            <person name="Bovenberg R.A.L."/>
            <person name="Breitling R."/>
            <person name="Takano E."/>
        </authorList>
    </citation>
    <scope>NUCLEOTIDE SEQUENCE [LARGE SCALE GENOMIC DNA]</scope>
    <source>
        <strain evidence="3">ATCC 27064 / DSM 738 / JCM 4710 / NBRC 13307 / NCIMB 12785 / NRRL 3585 / VKM Ac-602</strain>
        <plasmid evidence="2">pSCL4</plasmid>
    </source>
</reference>
<proteinExistence type="predicted"/>
<protein>
    <submittedName>
        <fullName evidence="2">Uncharacterized protein</fullName>
    </submittedName>
</protein>
<feature type="coiled-coil region" evidence="1">
    <location>
        <begin position="1"/>
        <end position="49"/>
    </location>
</feature>
<organism evidence="2 3">
    <name type="scientific">Streptomyces clavuligerus</name>
    <dbReference type="NCBI Taxonomy" id="1901"/>
    <lineage>
        <taxon>Bacteria</taxon>
        <taxon>Bacillati</taxon>
        <taxon>Actinomycetota</taxon>
        <taxon>Actinomycetes</taxon>
        <taxon>Kitasatosporales</taxon>
        <taxon>Streptomycetaceae</taxon>
        <taxon>Streptomyces</taxon>
    </lineage>
</organism>
<keyword evidence="1" id="KW-0175">Coiled coil</keyword>
<name>D5SIG7_STRCL</name>
<gene>
    <name evidence="2" type="ORF">SCLAV_p0219</name>
</gene>
<dbReference type="EMBL" id="CM000914">
    <property type="protein sequence ID" value="EFG03710.2"/>
    <property type="molecule type" value="Genomic_DNA"/>
</dbReference>
<sequence length="54" mass="6203">MRCSQSDIDELQRKISRLEQRSVELTSALEEARSDLDAAREANRDLTRALNQRG</sequence>
<evidence type="ECO:0000256" key="1">
    <source>
        <dbReference type="SAM" id="Coils"/>
    </source>
</evidence>
<keyword evidence="2" id="KW-0614">Plasmid</keyword>
<keyword evidence="3" id="KW-1185">Reference proteome</keyword>
<evidence type="ECO:0000313" key="3">
    <source>
        <dbReference type="Proteomes" id="UP000002357"/>
    </source>
</evidence>
<dbReference type="Proteomes" id="UP000002357">
    <property type="component" value="Plasmid pSCL4"/>
</dbReference>
<dbReference type="AlphaFoldDB" id="D5SIG7"/>